<evidence type="ECO:0000313" key="2">
    <source>
        <dbReference type="EMBL" id="ABW33368.1"/>
    </source>
</evidence>
<sequence length="68" mass="7644">MPNPNPKHAHLKPQPRADNSTGKLSKSISIRLEQDVYESLSKKYSGSGELRAWLRKVTREAAEKEGLL</sequence>
<evidence type="ECO:0000256" key="1">
    <source>
        <dbReference type="SAM" id="MobiDB-lite"/>
    </source>
</evidence>
<organism evidence="2 3">
    <name type="scientific">Acaryochloris marina (strain MBIC 11017)</name>
    <dbReference type="NCBI Taxonomy" id="329726"/>
    <lineage>
        <taxon>Bacteria</taxon>
        <taxon>Bacillati</taxon>
        <taxon>Cyanobacteriota</taxon>
        <taxon>Cyanophyceae</taxon>
        <taxon>Acaryochloridales</taxon>
        <taxon>Acaryochloridaceae</taxon>
        <taxon>Acaryochloris</taxon>
    </lineage>
</organism>
<protein>
    <submittedName>
        <fullName evidence="2">Uncharacterized protein</fullName>
    </submittedName>
</protein>
<gene>
    <name evidence="2" type="ordered locus">AM1_H0015</name>
</gene>
<keyword evidence="2" id="KW-0614">Plasmid</keyword>
<dbReference type="Proteomes" id="UP000000268">
    <property type="component" value="Plasmid pREB8"/>
</dbReference>
<dbReference type="EMBL" id="CP000845">
    <property type="protein sequence ID" value="ABW33368.1"/>
    <property type="molecule type" value="Genomic_DNA"/>
</dbReference>
<keyword evidence="3" id="KW-1185">Reference proteome</keyword>
<dbReference type="KEGG" id="amr:AM1_H0015"/>
<reference evidence="2 3" key="1">
    <citation type="journal article" date="2008" name="Proc. Natl. Acad. Sci. U.S.A.">
        <title>Niche adaptation and genome expansion in the chlorophyll d-producing cyanobacterium Acaryochloris marina.</title>
        <authorList>
            <person name="Swingley W.D."/>
            <person name="Chen M."/>
            <person name="Cheung P.C."/>
            <person name="Conrad A.L."/>
            <person name="Dejesa L.C."/>
            <person name="Hao J."/>
            <person name="Honchak B.M."/>
            <person name="Karbach L.E."/>
            <person name="Kurdoglu A."/>
            <person name="Lahiri S."/>
            <person name="Mastrian S.D."/>
            <person name="Miyashita H."/>
            <person name="Page L."/>
            <person name="Ramakrishna P."/>
            <person name="Satoh S."/>
            <person name="Sattley W.M."/>
            <person name="Shimada Y."/>
            <person name="Taylor H.L."/>
            <person name="Tomo T."/>
            <person name="Tsuchiya T."/>
            <person name="Wang Z.T."/>
            <person name="Raymond J."/>
            <person name="Mimuro M."/>
            <person name="Blankenship R.E."/>
            <person name="Touchman J.W."/>
        </authorList>
    </citation>
    <scope>NUCLEOTIDE SEQUENCE [LARGE SCALE GENOMIC DNA]</scope>
    <source>
        <strain evidence="3">MBIC 11017</strain>
        <plasmid evidence="3">Plasmid pREB8</plasmid>
    </source>
</reference>
<name>A8ZQT2_ACAM1</name>
<proteinExistence type="predicted"/>
<geneLocation type="plasmid" evidence="2 3">
    <name>pREB8</name>
</geneLocation>
<feature type="region of interest" description="Disordered" evidence="1">
    <location>
        <begin position="1"/>
        <end position="25"/>
    </location>
</feature>
<evidence type="ECO:0000313" key="3">
    <source>
        <dbReference type="Proteomes" id="UP000000268"/>
    </source>
</evidence>
<accession>A8ZQT2</accession>
<dbReference type="HOGENOM" id="CLU_191165_0_0_3"/>
<dbReference type="AlphaFoldDB" id="A8ZQT2"/>